<dbReference type="KEGG" id="mbai:MB901379_00016"/>
<name>A0A3S5CZE8_9MYCO</name>
<evidence type="ECO:0000313" key="2">
    <source>
        <dbReference type="Proteomes" id="UP000269998"/>
    </source>
</evidence>
<organism evidence="1 2">
    <name type="scientific">Mycobacterium basiliense</name>
    <dbReference type="NCBI Taxonomy" id="2094119"/>
    <lineage>
        <taxon>Bacteria</taxon>
        <taxon>Bacillati</taxon>
        <taxon>Actinomycetota</taxon>
        <taxon>Actinomycetes</taxon>
        <taxon>Mycobacteriales</taxon>
        <taxon>Mycobacteriaceae</taxon>
        <taxon>Mycobacterium</taxon>
    </lineage>
</organism>
<evidence type="ECO:0000313" key="1">
    <source>
        <dbReference type="EMBL" id="VDM86499.1"/>
    </source>
</evidence>
<protein>
    <submittedName>
        <fullName evidence="1">Uncharacterized protein</fullName>
    </submittedName>
</protein>
<proteinExistence type="predicted"/>
<dbReference type="EMBL" id="LR130759">
    <property type="protein sequence ID" value="VDM86499.1"/>
    <property type="molecule type" value="Genomic_DNA"/>
</dbReference>
<sequence length="101" mass="11272">MHGVSLADNPDVHALSRVLFGQTHRLAVMLGIARGPKDFVLSELAEGLGFQNLSSIQDPIRDLELSQLITRLPKVANKVRFRRNTSLAWRWARELGQSLAV</sequence>
<accession>A0A3S5CZE8</accession>
<dbReference type="AlphaFoldDB" id="A0A3S5CZE8"/>
<dbReference type="Proteomes" id="UP000269998">
    <property type="component" value="Chromosome"/>
</dbReference>
<keyword evidence="2" id="KW-1185">Reference proteome</keyword>
<reference evidence="2" key="1">
    <citation type="submission" date="2018-02" db="EMBL/GenBank/DDBJ databases">
        <authorList>
            <person name="Seth-Smith MB H."/>
            <person name="Seth-Smith H."/>
        </authorList>
    </citation>
    <scope>NUCLEOTIDE SEQUENCE [LARGE SCALE GENOMIC DNA]</scope>
</reference>
<gene>
    <name evidence="1" type="ORF">MB901379_00016</name>
</gene>